<feature type="domain" description="Outer membrane protein assembly factor BamE" evidence="3">
    <location>
        <begin position="96"/>
        <end position="160"/>
    </location>
</feature>
<keyword evidence="4" id="KW-0449">Lipoprotein</keyword>
<evidence type="ECO:0000259" key="3">
    <source>
        <dbReference type="Pfam" id="PF04355"/>
    </source>
</evidence>
<protein>
    <submittedName>
        <fullName evidence="4">Lipoprotein</fullName>
    </submittedName>
</protein>
<dbReference type="EMBL" id="CCAE010000058">
    <property type="protein sequence ID" value="CDN89935.1"/>
    <property type="molecule type" value="Genomic_DNA"/>
</dbReference>
<dbReference type="AlphaFoldDB" id="A0A1L1PX91"/>
<dbReference type="Proteomes" id="UP000028878">
    <property type="component" value="Unassembled WGS sequence"/>
</dbReference>
<accession>A0A1L1PX91</accession>
<evidence type="ECO:0000256" key="1">
    <source>
        <dbReference type="ARBA" id="ARBA00022729"/>
    </source>
</evidence>
<keyword evidence="5" id="KW-1185">Reference proteome</keyword>
<dbReference type="Gene3D" id="3.30.1450.10">
    <property type="match status" value="1"/>
</dbReference>
<reference evidence="5" key="2">
    <citation type="submission" date="2014-11" db="EMBL/GenBank/DDBJ databases">
        <title>Draft genome sequence of Hydrogenophaga intermedia S1.</title>
        <authorList>
            <person name="Gan H.M."/>
            <person name="Chew T.H."/>
            <person name="Stolz A."/>
        </authorList>
    </citation>
    <scope>NUCLEOTIDE SEQUENCE [LARGE SCALE GENOMIC DNA]</scope>
    <source>
        <strain evidence="5">S1</strain>
    </source>
</reference>
<sequence>MTRPNTRSAWWRLGRLITGVLAAVGFVGACDLQNIAELEPGVSTEADVREKFGQPEAVWDGDEGAQIYEYNRQPEGVVNYMITIGADGVLVKVSQVLTEENFAKVQPGMPLEQVRRLLGKPRKVQTFALNGETHQDWRFQAKGQTEPMIFSVAFDKDLRVIKSGTMPDPDLRKN</sequence>
<dbReference type="PROSITE" id="PS51257">
    <property type="entry name" value="PROKAR_LIPOPROTEIN"/>
    <property type="match status" value="1"/>
</dbReference>
<keyword evidence="1" id="KW-0732">Signal</keyword>
<dbReference type="InterPro" id="IPR037873">
    <property type="entry name" value="BamE-like"/>
</dbReference>
<evidence type="ECO:0000256" key="2">
    <source>
        <dbReference type="ARBA" id="ARBA00023136"/>
    </source>
</evidence>
<dbReference type="GO" id="GO:0019867">
    <property type="term" value="C:outer membrane"/>
    <property type="evidence" value="ECO:0007669"/>
    <property type="project" value="InterPro"/>
</dbReference>
<dbReference type="RefSeq" id="WP_009520618.1">
    <property type="nucleotide sequence ID" value="NZ_CCAE010000058.1"/>
</dbReference>
<keyword evidence="2" id="KW-0472">Membrane</keyword>
<gene>
    <name evidence="4" type="ORF">BN948_04375</name>
</gene>
<dbReference type="Pfam" id="PF04355">
    <property type="entry name" value="BamE"/>
    <property type="match status" value="1"/>
</dbReference>
<name>A0A1L1PX91_HYDIT</name>
<dbReference type="InterPro" id="IPR007450">
    <property type="entry name" value="BamE_dom"/>
</dbReference>
<proteinExistence type="predicted"/>
<evidence type="ECO:0000313" key="5">
    <source>
        <dbReference type="Proteomes" id="UP000028878"/>
    </source>
</evidence>
<reference evidence="5" key="1">
    <citation type="submission" date="2014-02" db="EMBL/GenBank/DDBJ databases">
        <authorList>
            <person name="Gan H."/>
        </authorList>
    </citation>
    <scope>NUCLEOTIDE SEQUENCE [LARGE SCALE GENOMIC DNA]</scope>
    <source>
        <strain evidence="5">S1</strain>
    </source>
</reference>
<organism evidence="4 5">
    <name type="scientific">Hydrogenophaga intermedia</name>
    <dbReference type="NCBI Taxonomy" id="65786"/>
    <lineage>
        <taxon>Bacteria</taxon>
        <taxon>Pseudomonadati</taxon>
        <taxon>Pseudomonadota</taxon>
        <taxon>Betaproteobacteria</taxon>
        <taxon>Burkholderiales</taxon>
        <taxon>Comamonadaceae</taxon>
        <taxon>Hydrogenophaga</taxon>
    </lineage>
</organism>
<evidence type="ECO:0000313" key="4">
    <source>
        <dbReference type="EMBL" id="CDN89935.1"/>
    </source>
</evidence>